<keyword evidence="4" id="KW-0220">Diaminopimelate biosynthesis</keyword>
<dbReference type="InterPro" id="IPR036291">
    <property type="entry name" value="NAD(P)-bd_dom_sf"/>
</dbReference>
<evidence type="ECO:0000259" key="13">
    <source>
        <dbReference type="Pfam" id="PF05173"/>
    </source>
</evidence>
<proteinExistence type="inferred from homology"/>
<dbReference type="HAMAP" id="MF_00102">
    <property type="entry name" value="DapB"/>
    <property type="match status" value="1"/>
</dbReference>
<evidence type="ECO:0000256" key="2">
    <source>
        <dbReference type="ARBA" id="ARBA00022605"/>
    </source>
</evidence>
<dbReference type="PIRSF" id="PIRSF000161">
    <property type="entry name" value="DHPR"/>
    <property type="match status" value="1"/>
</dbReference>
<evidence type="ECO:0000256" key="3">
    <source>
        <dbReference type="ARBA" id="ARBA00022857"/>
    </source>
</evidence>
<protein>
    <recommendedName>
        <fullName evidence="9">4-hydroxy-tetrahydrodipicolinate reductase</fullName>
        <ecNumber evidence="9">1.17.1.8</ecNumber>
    </recommendedName>
</protein>
<feature type="domain" description="Dihydrodipicolinate reductase N-terminal" evidence="12">
    <location>
        <begin position="1"/>
        <end position="101"/>
    </location>
</feature>
<keyword evidence="3" id="KW-0521">NADP</keyword>
<organism evidence="14">
    <name type="scientific">bioreactor metagenome</name>
    <dbReference type="NCBI Taxonomy" id="1076179"/>
    <lineage>
        <taxon>unclassified sequences</taxon>
        <taxon>metagenomes</taxon>
        <taxon>ecological metagenomes</taxon>
    </lineage>
</organism>
<comment type="catalytic activity">
    <reaction evidence="11">
        <text>(S)-2,3,4,5-tetrahydrodipicolinate + NAD(+) + H2O = (2S,4S)-4-hydroxy-2,3,4,5-tetrahydrodipicolinate + NADH + H(+)</text>
        <dbReference type="Rhea" id="RHEA:35323"/>
        <dbReference type="ChEBI" id="CHEBI:15377"/>
        <dbReference type="ChEBI" id="CHEBI:15378"/>
        <dbReference type="ChEBI" id="CHEBI:16845"/>
        <dbReference type="ChEBI" id="CHEBI:57540"/>
        <dbReference type="ChEBI" id="CHEBI:57945"/>
        <dbReference type="ChEBI" id="CHEBI:67139"/>
        <dbReference type="EC" id="1.17.1.8"/>
    </reaction>
</comment>
<name>A0A644VJ64_9ZZZZ</name>
<evidence type="ECO:0000256" key="4">
    <source>
        <dbReference type="ARBA" id="ARBA00022915"/>
    </source>
</evidence>
<dbReference type="Pfam" id="PF01113">
    <property type="entry name" value="DapB_N"/>
    <property type="match status" value="1"/>
</dbReference>
<dbReference type="InterPro" id="IPR000846">
    <property type="entry name" value="DapB_N"/>
</dbReference>
<feature type="domain" description="Dihydrodipicolinate reductase C-terminal" evidence="13">
    <location>
        <begin position="104"/>
        <end position="234"/>
    </location>
</feature>
<dbReference type="GO" id="GO:0019877">
    <property type="term" value="P:diaminopimelate biosynthetic process"/>
    <property type="evidence" value="ECO:0007669"/>
    <property type="project" value="UniProtKB-KW"/>
</dbReference>
<dbReference type="GO" id="GO:0008839">
    <property type="term" value="F:4-hydroxy-tetrahydrodipicolinate reductase"/>
    <property type="evidence" value="ECO:0007669"/>
    <property type="project" value="UniProtKB-EC"/>
</dbReference>
<comment type="similarity">
    <text evidence="1">Belongs to the DapB family.</text>
</comment>
<dbReference type="SUPFAM" id="SSF51735">
    <property type="entry name" value="NAD(P)-binding Rossmann-fold domains"/>
    <property type="match status" value="1"/>
</dbReference>
<evidence type="ECO:0000256" key="5">
    <source>
        <dbReference type="ARBA" id="ARBA00023002"/>
    </source>
</evidence>
<gene>
    <name evidence="14" type="primary">dapB_15</name>
    <name evidence="14" type="ORF">SDC9_37424</name>
</gene>
<comment type="catalytic activity">
    <reaction evidence="10">
        <text>(S)-2,3,4,5-tetrahydrodipicolinate + NADP(+) + H2O = (2S,4S)-4-hydroxy-2,3,4,5-tetrahydrodipicolinate + NADPH + H(+)</text>
        <dbReference type="Rhea" id="RHEA:35331"/>
        <dbReference type="ChEBI" id="CHEBI:15377"/>
        <dbReference type="ChEBI" id="CHEBI:15378"/>
        <dbReference type="ChEBI" id="CHEBI:16845"/>
        <dbReference type="ChEBI" id="CHEBI:57783"/>
        <dbReference type="ChEBI" id="CHEBI:58349"/>
        <dbReference type="ChEBI" id="CHEBI:67139"/>
        <dbReference type="EC" id="1.17.1.8"/>
    </reaction>
</comment>
<evidence type="ECO:0000256" key="10">
    <source>
        <dbReference type="ARBA" id="ARBA00049080"/>
    </source>
</evidence>
<reference evidence="14" key="1">
    <citation type="submission" date="2019-08" db="EMBL/GenBank/DDBJ databases">
        <authorList>
            <person name="Kucharzyk K."/>
            <person name="Murdoch R.W."/>
            <person name="Higgins S."/>
            <person name="Loffler F."/>
        </authorList>
    </citation>
    <scope>NUCLEOTIDE SEQUENCE</scope>
</reference>
<dbReference type="EMBL" id="VSSQ01000327">
    <property type="protein sequence ID" value="MPL91356.1"/>
    <property type="molecule type" value="Genomic_DNA"/>
</dbReference>
<dbReference type="GO" id="GO:0005829">
    <property type="term" value="C:cytosol"/>
    <property type="evidence" value="ECO:0007669"/>
    <property type="project" value="TreeGrafter"/>
</dbReference>
<dbReference type="EC" id="1.17.1.8" evidence="9"/>
<evidence type="ECO:0000256" key="11">
    <source>
        <dbReference type="ARBA" id="ARBA00049396"/>
    </source>
</evidence>
<dbReference type="AlphaFoldDB" id="A0A644VJ64"/>
<dbReference type="PANTHER" id="PTHR20836:SF0">
    <property type="entry name" value="4-HYDROXY-TETRAHYDRODIPICOLINATE REDUCTASE 1, CHLOROPLASTIC-RELATED"/>
    <property type="match status" value="1"/>
</dbReference>
<evidence type="ECO:0000256" key="7">
    <source>
        <dbReference type="ARBA" id="ARBA00023154"/>
    </source>
</evidence>
<sequence length="236" mass="26362">MNILLIGYGKMGKMIEDIALLRNHNIAYVIDKEEDWNNLDVKEIDVAIDFSSPYTVVDNIVACFNRNIPIVVGTTGWYGRLNEFRDLAIQEQKGLFVASNFSIGMSIFNKINEKLAILMNAQPSYDVSIEEIHHVHKLDAPSGTAITLAETIIDNLDRKTSWELDCQDEKPNVINVTAQRIGEVSGTHSVTYSSEVDDIIITHQAHNRKGFALGAVLAAEFMKGKTGFYGMKDLIK</sequence>
<keyword evidence="2" id="KW-0028">Amino-acid biosynthesis</keyword>
<evidence type="ECO:0000259" key="12">
    <source>
        <dbReference type="Pfam" id="PF01113"/>
    </source>
</evidence>
<evidence type="ECO:0000256" key="1">
    <source>
        <dbReference type="ARBA" id="ARBA00006642"/>
    </source>
</evidence>
<accession>A0A644VJ64</accession>
<evidence type="ECO:0000313" key="14">
    <source>
        <dbReference type="EMBL" id="MPL91356.1"/>
    </source>
</evidence>
<keyword evidence="6" id="KW-0520">NAD</keyword>
<dbReference type="Gene3D" id="3.40.50.720">
    <property type="entry name" value="NAD(P)-binding Rossmann-like Domain"/>
    <property type="match status" value="1"/>
</dbReference>
<dbReference type="GO" id="GO:0009089">
    <property type="term" value="P:lysine biosynthetic process via diaminopimelate"/>
    <property type="evidence" value="ECO:0007669"/>
    <property type="project" value="InterPro"/>
</dbReference>
<dbReference type="SUPFAM" id="SSF55347">
    <property type="entry name" value="Glyceraldehyde-3-phosphate dehydrogenase-like, C-terminal domain"/>
    <property type="match status" value="1"/>
</dbReference>
<comment type="caution">
    <text evidence="14">The sequence shown here is derived from an EMBL/GenBank/DDBJ whole genome shotgun (WGS) entry which is preliminary data.</text>
</comment>
<comment type="pathway">
    <text evidence="8">Amino-acid biosynthesis; L-lysine biosynthesis via DAP pathway; (S)-tetrahydrodipicolinate from L-aspartate: step 4/4.</text>
</comment>
<dbReference type="PANTHER" id="PTHR20836">
    <property type="entry name" value="DIHYDRODIPICOLINATE REDUCTASE"/>
    <property type="match status" value="1"/>
</dbReference>
<dbReference type="NCBIfam" id="TIGR00036">
    <property type="entry name" value="dapB"/>
    <property type="match status" value="1"/>
</dbReference>
<keyword evidence="5 14" id="KW-0560">Oxidoreductase</keyword>
<evidence type="ECO:0000256" key="6">
    <source>
        <dbReference type="ARBA" id="ARBA00023027"/>
    </source>
</evidence>
<evidence type="ECO:0000256" key="9">
    <source>
        <dbReference type="ARBA" id="ARBA00038983"/>
    </source>
</evidence>
<dbReference type="InterPro" id="IPR023940">
    <property type="entry name" value="DHDPR_bac"/>
</dbReference>
<dbReference type="Gene3D" id="3.30.360.10">
    <property type="entry name" value="Dihydrodipicolinate Reductase, domain 2"/>
    <property type="match status" value="1"/>
</dbReference>
<evidence type="ECO:0000256" key="8">
    <source>
        <dbReference type="ARBA" id="ARBA00037922"/>
    </source>
</evidence>
<dbReference type="InterPro" id="IPR022663">
    <property type="entry name" value="DapB_C"/>
</dbReference>
<dbReference type="Pfam" id="PF05173">
    <property type="entry name" value="DapB_C"/>
    <property type="match status" value="1"/>
</dbReference>
<keyword evidence="7" id="KW-0457">Lysine biosynthesis</keyword>